<evidence type="ECO:0000256" key="6">
    <source>
        <dbReference type="RuleBase" id="RU365009"/>
    </source>
</evidence>
<dbReference type="GO" id="GO:0009277">
    <property type="term" value="C:fungal-type cell wall"/>
    <property type="evidence" value="ECO:0007669"/>
    <property type="project" value="InterPro"/>
</dbReference>
<keyword evidence="6" id="KW-0732">Signal</keyword>
<evidence type="ECO:0000256" key="4">
    <source>
        <dbReference type="ARBA" id="ARBA00022525"/>
    </source>
</evidence>
<keyword evidence="5 6" id="KW-1015">Disulfide bond</keyword>
<evidence type="ECO:0000256" key="1">
    <source>
        <dbReference type="ARBA" id="ARBA00004191"/>
    </source>
</evidence>
<evidence type="ECO:0000256" key="3">
    <source>
        <dbReference type="ARBA" id="ARBA00022512"/>
    </source>
</evidence>
<comment type="similarity">
    <text evidence="2 6">Belongs to the fungal hydrophobin family.</text>
</comment>
<proteinExistence type="inferred from homology"/>
<evidence type="ECO:0000256" key="5">
    <source>
        <dbReference type="ARBA" id="ARBA00023157"/>
    </source>
</evidence>
<feature type="signal peptide" evidence="6">
    <location>
        <begin position="1"/>
        <end position="18"/>
    </location>
</feature>
<name>A0A165LR77_EXIGL</name>
<dbReference type="GO" id="GO:0005199">
    <property type="term" value="F:structural constituent of cell wall"/>
    <property type="evidence" value="ECO:0007669"/>
    <property type="project" value="InterPro"/>
</dbReference>
<accession>A0A165LR77</accession>
<feature type="chain" id="PRO_5013986295" description="Hydrophobin" evidence="6">
    <location>
        <begin position="19"/>
        <end position="115"/>
    </location>
</feature>
<dbReference type="InParanoid" id="A0A165LR77"/>
<organism evidence="7 8">
    <name type="scientific">Exidia glandulosa HHB12029</name>
    <dbReference type="NCBI Taxonomy" id="1314781"/>
    <lineage>
        <taxon>Eukaryota</taxon>
        <taxon>Fungi</taxon>
        <taxon>Dikarya</taxon>
        <taxon>Basidiomycota</taxon>
        <taxon>Agaricomycotina</taxon>
        <taxon>Agaricomycetes</taxon>
        <taxon>Auriculariales</taxon>
        <taxon>Exidiaceae</taxon>
        <taxon>Exidia</taxon>
    </lineage>
</organism>
<reference evidence="7 8" key="1">
    <citation type="journal article" date="2016" name="Mol. Biol. Evol.">
        <title>Comparative Genomics of Early-Diverging Mushroom-Forming Fungi Provides Insights into the Origins of Lignocellulose Decay Capabilities.</title>
        <authorList>
            <person name="Nagy L.G."/>
            <person name="Riley R."/>
            <person name="Tritt A."/>
            <person name="Adam C."/>
            <person name="Daum C."/>
            <person name="Floudas D."/>
            <person name="Sun H."/>
            <person name="Yadav J.S."/>
            <person name="Pangilinan J."/>
            <person name="Larsson K.H."/>
            <person name="Matsuura K."/>
            <person name="Barry K."/>
            <person name="Labutti K."/>
            <person name="Kuo R."/>
            <person name="Ohm R.A."/>
            <person name="Bhattacharya S.S."/>
            <person name="Shirouzu T."/>
            <person name="Yoshinaga Y."/>
            <person name="Martin F.M."/>
            <person name="Grigoriev I.V."/>
            <person name="Hibbett D.S."/>
        </authorList>
    </citation>
    <scope>NUCLEOTIDE SEQUENCE [LARGE SCALE GENOMIC DNA]</scope>
    <source>
        <strain evidence="7 8">HHB12029</strain>
    </source>
</reference>
<evidence type="ECO:0000256" key="2">
    <source>
        <dbReference type="ARBA" id="ARBA00010446"/>
    </source>
</evidence>
<dbReference type="AlphaFoldDB" id="A0A165LR77"/>
<comment type="subcellular location">
    <subcellularLocation>
        <location evidence="1 6">Secreted</location>
        <location evidence="1 6">Cell wall</location>
    </subcellularLocation>
</comment>
<evidence type="ECO:0000313" key="8">
    <source>
        <dbReference type="Proteomes" id="UP000077266"/>
    </source>
</evidence>
<sequence>MFSKTVLVFFALAATVSAAATNVTARADAVVQCATGNAPMCCNTFNDLTSASGSNALGNLGGFLQGTNGQGGVQCVAVGVQGGALSSDCKNANACCGQTGQAGFASFSCTPVNII</sequence>
<dbReference type="Proteomes" id="UP000077266">
    <property type="component" value="Unassembled WGS sequence"/>
</dbReference>
<dbReference type="CDD" id="cd23507">
    <property type="entry name" value="hydrophobin_I"/>
    <property type="match status" value="1"/>
</dbReference>
<keyword evidence="3 6" id="KW-0134">Cell wall</keyword>
<dbReference type="EMBL" id="KV425921">
    <property type="protein sequence ID" value="KZV98207.1"/>
    <property type="molecule type" value="Genomic_DNA"/>
</dbReference>
<gene>
    <name evidence="7" type="ORF">EXIGLDRAFT_763699</name>
</gene>
<evidence type="ECO:0000313" key="7">
    <source>
        <dbReference type="EMBL" id="KZV98207.1"/>
    </source>
</evidence>
<keyword evidence="4 6" id="KW-0964">Secreted</keyword>
<keyword evidence="8" id="KW-1185">Reference proteome</keyword>
<dbReference type="Pfam" id="PF01185">
    <property type="entry name" value="Hydrophobin"/>
    <property type="match status" value="1"/>
</dbReference>
<dbReference type="InterPro" id="IPR001338">
    <property type="entry name" value="Class_I_Hydrophobin"/>
</dbReference>
<protein>
    <recommendedName>
        <fullName evidence="6">Hydrophobin</fullName>
    </recommendedName>
</protein>